<feature type="coiled-coil region" evidence="1">
    <location>
        <begin position="1"/>
        <end position="31"/>
    </location>
</feature>
<name>A0A8T1X3H4_9STRA</name>
<keyword evidence="1" id="KW-0175">Coiled coil</keyword>
<evidence type="ECO:0000256" key="2">
    <source>
        <dbReference type="SAM" id="MobiDB-lite"/>
    </source>
</evidence>
<evidence type="ECO:0000313" key="3">
    <source>
        <dbReference type="EMBL" id="KAG7400111.1"/>
    </source>
</evidence>
<protein>
    <submittedName>
        <fullName evidence="3">Uncharacterized protein</fullName>
    </submittedName>
</protein>
<dbReference type="AlphaFoldDB" id="A0A8T1X3H4"/>
<feature type="region of interest" description="Disordered" evidence="2">
    <location>
        <begin position="167"/>
        <end position="189"/>
    </location>
</feature>
<dbReference type="OrthoDB" id="79761at2759"/>
<evidence type="ECO:0000256" key="1">
    <source>
        <dbReference type="SAM" id="Coils"/>
    </source>
</evidence>
<feature type="compositionally biased region" description="Basic and acidic residues" evidence="2">
    <location>
        <begin position="170"/>
        <end position="181"/>
    </location>
</feature>
<comment type="caution">
    <text evidence="3">The sequence shown here is derived from an EMBL/GenBank/DDBJ whole genome shotgun (WGS) entry which is preliminary data.</text>
</comment>
<dbReference type="EMBL" id="JAGDFL010000038">
    <property type="protein sequence ID" value="KAG7400111.1"/>
    <property type="molecule type" value="Genomic_DNA"/>
</dbReference>
<accession>A0A8T1X3H4</accession>
<gene>
    <name evidence="3" type="ORF">PHYBOEH_007017</name>
</gene>
<reference evidence="3" key="1">
    <citation type="submission" date="2021-02" db="EMBL/GenBank/DDBJ databases">
        <authorList>
            <person name="Palmer J.M."/>
        </authorList>
    </citation>
    <scope>NUCLEOTIDE SEQUENCE</scope>
    <source>
        <strain evidence="3">SCRP23</strain>
    </source>
</reference>
<keyword evidence="4" id="KW-1185">Reference proteome</keyword>
<organism evidence="3 4">
    <name type="scientific">Phytophthora boehmeriae</name>
    <dbReference type="NCBI Taxonomy" id="109152"/>
    <lineage>
        <taxon>Eukaryota</taxon>
        <taxon>Sar</taxon>
        <taxon>Stramenopiles</taxon>
        <taxon>Oomycota</taxon>
        <taxon>Peronosporomycetes</taxon>
        <taxon>Peronosporales</taxon>
        <taxon>Peronosporaceae</taxon>
        <taxon>Phytophthora</taxon>
    </lineage>
</organism>
<proteinExistence type="predicted"/>
<sequence>MTDLDQSMAELREFAQQLLKEEARISSLLAQTGSKSPCLNRMRFSDKLHKMIEIAESSMYERGLVVGSNHREAARSPLEQAQLSPNDRCVLGPMEPLELAEEKTAVSKQHDTPKTLSVGYKKARWSGPKNHSQNASNKHGITTAKVGTTALPDLKIRSSTVPFLEPLHIGPEKAPAKKDPELSDEQSVPTRKQFRMAPITLSETPQKDDEVKDILNEEAIQEDIPMYMQPQTFSNLKEEDEPVPEHIDKRQEEFGYMDLGTTTADVTLQDQEAAPIVEEIVIASPVKDGAEPGITIPERICHQSGVEDDTYQEELNLFEAEESMDFAVLPELSVGFSPTTCKLGGNQYDIVSKDDSRMDAAPWVYTSEETGENTNEGNQSLADNTVTAEKLECTEFPDIPASAGVADDKYPECQSKWKVEDIDKDICQLNAKTDQRLF</sequence>
<evidence type="ECO:0000313" key="4">
    <source>
        <dbReference type="Proteomes" id="UP000693981"/>
    </source>
</evidence>
<dbReference type="Proteomes" id="UP000693981">
    <property type="component" value="Unassembled WGS sequence"/>
</dbReference>